<protein>
    <recommendedName>
        <fullName evidence="4">EamA domain-containing protein</fullName>
    </recommendedName>
</protein>
<evidence type="ECO:0000313" key="2">
    <source>
        <dbReference type="EMBL" id="ABO24769.1"/>
    </source>
</evidence>
<name>A3QH21_SHELP</name>
<keyword evidence="1" id="KW-0472">Membrane</keyword>
<feature type="transmembrane region" description="Helical" evidence="1">
    <location>
        <begin position="125"/>
        <end position="158"/>
    </location>
</feature>
<dbReference type="SUPFAM" id="SSF103481">
    <property type="entry name" value="Multidrug resistance efflux transporter EmrE"/>
    <property type="match status" value="1"/>
</dbReference>
<evidence type="ECO:0000256" key="1">
    <source>
        <dbReference type="SAM" id="Phobius"/>
    </source>
</evidence>
<dbReference type="KEGG" id="slo:Shew_2903"/>
<evidence type="ECO:0008006" key="4">
    <source>
        <dbReference type="Google" id="ProtNLM"/>
    </source>
</evidence>
<feature type="transmembrane region" description="Helical" evidence="1">
    <location>
        <begin position="268"/>
        <end position="285"/>
    </location>
</feature>
<keyword evidence="3" id="KW-1185">Reference proteome</keyword>
<dbReference type="RefSeq" id="WP_011866700.1">
    <property type="nucleotide sequence ID" value="NC_009092.1"/>
</dbReference>
<dbReference type="eggNOG" id="COG0697">
    <property type="taxonomic scope" value="Bacteria"/>
</dbReference>
<dbReference type="AlphaFoldDB" id="A3QH21"/>
<dbReference type="OrthoDB" id="6707471at2"/>
<keyword evidence="1" id="KW-1133">Transmembrane helix</keyword>
<organism evidence="2 3">
    <name type="scientific">Shewanella loihica (strain ATCC BAA-1088 / PV-4)</name>
    <dbReference type="NCBI Taxonomy" id="323850"/>
    <lineage>
        <taxon>Bacteria</taxon>
        <taxon>Pseudomonadati</taxon>
        <taxon>Pseudomonadota</taxon>
        <taxon>Gammaproteobacteria</taxon>
        <taxon>Alteromonadales</taxon>
        <taxon>Shewanellaceae</taxon>
        <taxon>Shewanella</taxon>
    </lineage>
</organism>
<dbReference type="EMBL" id="CP000606">
    <property type="protein sequence ID" value="ABO24769.1"/>
    <property type="molecule type" value="Genomic_DNA"/>
</dbReference>
<feature type="transmembrane region" description="Helical" evidence="1">
    <location>
        <begin position="86"/>
        <end position="105"/>
    </location>
</feature>
<sequence length="310" mass="33428">MWIVFTFLAAFMQSWRNALQSQLSRDVKVAGVTLARFLWAGPIAACYLAALYLFLPPDLQQAGQQVGQQAGQQVGQESLQLFPAPFWGFVLGAALMQIVATGLMVKLFQLRDFAIGAGLAKSEAIVAAVFGALFFGTQLSPLGWLGVVIGAVAVLLMSKGAGVARLSPQVLLLGLACGSAFALTSLWVREASLVLTLPFPHSAAWVLFWVISVQTVILLLFLYLRDRQTLAALWRRPKLTLAISVTSCLGSIGWFSAMALQAVPYVKTLGQVEVFFTLIVAGSYLKQKVKPKEMTALLLIAVAAILVIWG</sequence>
<proteinExistence type="predicted"/>
<dbReference type="STRING" id="323850.Shew_2903"/>
<accession>A3QH21</accession>
<feature type="transmembrane region" description="Helical" evidence="1">
    <location>
        <begin position="34"/>
        <end position="55"/>
    </location>
</feature>
<keyword evidence="1" id="KW-0812">Transmembrane</keyword>
<gene>
    <name evidence="2" type="ordered locus">Shew_2903</name>
</gene>
<feature type="transmembrane region" description="Helical" evidence="1">
    <location>
        <begin position="203"/>
        <end position="224"/>
    </location>
</feature>
<evidence type="ECO:0000313" key="3">
    <source>
        <dbReference type="Proteomes" id="UP000001558"/>
    </source>
</evidence>
<feature type="transmembrane region" description="Helical" evidence="1">
    <location>
        <begin position="239"/>
        <end position="262"/>
    </location>
</feature>
<reference evidence="2 3" key="1">
    <citation type="submission" date="2007-03" db="EMBL/GenBank/DDBJ databases">
        <title>Complete sequence of Shewanella loihica PV-4.</title>
        <authorList>
            <consortium name="US DOE Joint Genome Institute"/>
            <person name="Copeland A."/>
            <person name="Lucas S."/>
            <person name="Lapidus A."/>
            <person name="Barry K."/>
            <person name="Detter J.C."/>
            <person name="Glavina del Rio T."/>
            <person name="Hammon N."/>
            <person name="Israni S."/>
            <person name="Dalin E."/>
            <person name="Tice H."/>
            <person name="Pitluck S."/>
            <person name="Chain P."/>
            <person name="Malfatti S."/>
            <person name="Shin M."/>
            <person name="Vergez L."/>
            <person name="Schmutz J."/>
            <person name="Larimer F."/>
            <person name="Land M."/>
            <person name="Hauser L."/>
            <person name="Kyrpides N."/>
            <person name="Mikhailova N."/>
            <person name="Romine M.F."/>
            <person name="Serres G."/>
            <person name="Fredrickson J."/>
            <person name="Tiedje J."/>
            <person name="Richardson P."/>
        </authorList>
    </citation>
    <scope>NUCLEOTIDE SEQUENCE [LARGE SCALE GENOMIC DNA]</scope>
    <source>
        <strain evidence="3">ATCC BAA-1088 / PV-4</strain>
    </source>
</reference>
<dbReference type="InterPro" id="IPR037185">
    <property type="entry name" value="EmrE-like"/>
</dbReference>
<dbReference type="HOGENOM" id="CLU_069810_0_0_6"/>
<dbReference type="Proteomes" id="UP000001558">
    <property type="component" value="Chromosome"/>
</dbReference>
<feature type="transmembrane region" description="Helical" evidence="1">
    <location>
        <begin position="170"/>
        <end position="188"/>
    </location>
</feature>